<evidence type="ECO:0000313" key="2">
    <source>
        <dbReference type="EMBL" id="KAF9483734.1"/>
    </source>
</evidence>
<dbReference type="AlphaFoldDB" id="A0A9P5ZC09"/>
<comment type="caution">
    <text evidence="2">The sequence shown here is derived from an EMBL/GenBank/DDBJ whole genome shotgun (WGS) entry which is preliminary data.</text>
</comment>
<evidence type="ECO:0000256" key="1">
    <source>
        <dbReference type="SAM" id="MobiDB-lite"/>
    </source>
</evidence>
<gene>
    <name evidence="2" type="ORF">BDN70DRAFT_928899</name>
</gene>
<protein>
    <submittedName>
        <fullName evidence="2">Uncharacterized protein</fullName>
    </submittedName>
</protein>
<keyword evidence="3" id="KW-1185">Reference proteome</keyword>
<name>A0A9P5ZC09_9AGAR</name>
<proteinExistence type="predicted"/>
<dbReference type="Proteomes" id="UP000807469">
    <property type="component" value="Unassembled WGS sequence"/>
</dbReference>
<feature type="compositionally biased region" description="Polar residues" evidence="1">
    <location>
        <begin position="29"/>
        <end position="39"/>
    </location>
</feature>
<reference evidence="2" key="1">
    <citation type="submission" date="2020-11" db="EMBL/GenBank/DDBJ databases">
        <authorList>
            <consortium name="DOE Joint Genome Institute"/>
            <person name="Ahrendt S."/>
            <person name="Riley R."/>
            <person name="Andreopoulos W."/>
            <person name="Labutti K."/>
            <person name="Pangilinan J."/>
            <person name="Ruiz-Duenas F.J."/>
            <person name="Barrasa J.M."/>
            <person name="Sanchez-Garcia M."/>
            <person name="Camarero S."/>
            <person name="Miyauchi S."/>
            <person name="Serrano A."/>
            <person name="Linde D."/>
            <person name="Babiker R."/>
            <person name="Drula E."/>
            <person name="Ayuso-Fernandez I."/>
            <person name="Pacheco R."/>
            <person name="Padilla G."/>
            <person name="Ferreira P."/>
            <person name="Barriuso J."/>
            <person name="Kellner H."/>
            <person name="Castanera R."/>
            <person name="Alfaro M."/>
            <person name="Ramirez L."/>
            <person name="Pisabarro A.G."/>
            <person name="Kuo A."/>
            <person name="Tritt A."/>
            <person name="Lipzen A."/>
            <person name="He G."/>
            <person name="Yan M."/>
            <person name="Ng V."/>
            <person name="Cullen D."/>
            <person name="Martin F."/>
            <person name="Rosso M.-N."/>
            <person name="Henrissat B."/>
            <person name="Hibbett D."/>
            <person name="Martinez A.T."/>
            <person name="Grigoriev I.V."/>
        </authorList>
    </citation>
    <scope>NUCLEOTIDE SEQUENCE</scope>
    <source>
        <strain evidence="2">CIRM-BRFM 674</strain>
    </source>
</reference>
<feature type="region of interest" description="Disordered" evidence="1">
    <location>
        <begin position="191"/>
        <end position="218"/>
    </location>
</feature>
<dbReference type="EMBL" id="MU155150">
    <property type="protein sequence ID" value="KAF9483734.1"/>
    <property type="molecule type" value="Genomic_DNA"/>
</dbReference>
<accession>A0A9P5ZC09</accession>
<feature type="compositionally biased region" description="Polar residues" evidence="1">
    <location>
        <begin position="1"/>
        <end position="22"/>
    </location>
</feature>
<sequence length="265" mass="29247">MDRQNTVSHAPEPTNSSLSTRQPFPGSEQKATTSDIATMDSSTAANCHYQLRGDNATENRFFEDLMPPSDREAFERELAIFQEQTPKDSEAVWIWLTSQMDLKTSIQLSSSTTPSFSVLANYSPANSGKNSDSYTWATTSESESSWSPDSLLSHFPTTNGSVTSYSRYSDSMLTSTSPVVFAPPSDYASDSMTFSSSNEYDPRTPGSRALSEYSNTPSDEVAEEALNIAMGIMEAGWRLEAERTESGEVRYAMRHSREEDSDSDS</sequence>
<evidence type="ECO:0000313" key="3">
    <source>
        <dbReference type="Proteomes" id="UP000807469"/>
    </source>
</evidence>
<feature type="region of interest" description="Disordered" evidence="1">
    <location>
        <begin position="1"/>
        <end position="39"/>
    </location>
</feature>
<organism evidence="2 3">
    <name type="scientific">Pholiota conissans</name>
    <dbReference type="NCBI Taxonomy" id="109636"/>
    <lineage>
        <taxon>Eukaryota</taxon>
        <taxon>Fungi</taxon>
        <taxon>Dikarya</taxon>
        <taxon>Basidiomycota</taxon>
        <taxon>Agaricomycotina</taxon>
        <taxon>Agaricomycetes</taxon>
        <taxon>Agaricomycetidae</taxon>
        <taxon>Agaricales</taxon>
        <taxon>Agaricineae</taxon>
        <taxon>Strophariaceae</taxon>
        <taxon>Pholiota</taxon>
    </lineage>
</organism>